<dbReference type="PANTHER" id="PTHR45093">
    <property type="entry name" value="TRANSCRIPTION ACTIVATOR MSS11"/>
    <property type="match status" value="1"/>
</dbReference>
<sequence length="700" mass="73887">MATGGDGANQNPHTSTPPPTWEGEGMFNIYIHDYCTKRGFEQTAKALLQEARLPPDSTPPINAKQGLLFEWWSVFWVLFQAKSNNQGPDDAMLYTQQQAQKQAQSRLPPQVPQTRMINGVVRPGGHSMPNGIIANGLPQQTLPNGTTASAFSGLPQANGNVAPGTTGAAPPTQPHHIPPLLAGQRPNGAAGPQTNSASAIGQMGASQPLTQMNARSGMPPPGGPQGSLAPGQVPQNMFPQIGRSPSQPGSPAQNGMMPSRSPSMAARQPPNMPGNAQQMQDVELHRFPPELLRMVKQEAGVGDRDLSILTPDEKQRVLNVARQRRHIPQGKQVMSGMPGPSNAGAGPSGSNQAMQPPRNPQMPQISQQAQAQQQQQQQQQQARGNKRSSTSPGQDQDIKSESSPPDRKRLRKSPGGEQPAMHSAAMPSLFPQQSPMPGGPGGPQMGNNMRPMPQFSQRPGMPMPPNVMMQMAPMGGPPMNSAMSPAMMSHQGPNGMMNSQLTQQTYSQSMLQMHKNNIPTGALSNLHQQGAAGSPSSSDGPGGVNRLQNKGMVGMMPPPPSPSMKNTPGQNKEGVSGDPSVPNSVRQDGSPQNAALGTGPSHPSVPGGPSAGPGTAPPTPGIANASITAPSPSAMHNATGTPSMPPNQPPIPPQPQQDPQDFFANEDFMTAGAMFEDPMFRGSEFDLADWFNVDNELRPE</sequence>
<protein>
    <submittedName>
        <fullName evidence="6">Uncharacterized protein</fullName>
    </submittedName>
</protein>
<feature type="compositionally biased region" description="Polar residues" evidence="5">
    <location>
        <begin position="581"/>
        <end position="595"/>
    </location>
</feature>
<evidence type="ECO:0000256" key="3">
    <source>
        <dbReference type="ARBA" id="ARBA00023163"/>
    </source>
</evidence>
<comment type="subcellular location">
    <subcellularLocation>
        <location evidence="1">Nucleus</location>
    </subcellularLocation>
</comment>
<feature type="region of interest" description="Disordered" evidence="5">
    <location>
        <begin position="1"/>
        <end position="22"/>
    </location>
</feature>
<keyword evidence="2" id="KW-0805">Transcription regulation</keyword>
<organism evidence="6 7">
    <name type="scientific">Laetiporus sulphureus 93-53</name>
    <dbReference type="NCBI Taxonomy" id="1314785"/>
    <lineage>
        <taxon>Eukaryota</taxon>
        <taxon>Fungi</taxon>
        <taxon>Dikarya</taxon>
        <taxon>Basidiomycota</taxon>
        <taxon>Agaricomycotina</taxon>
        <taxon>Agaricomycetes</taxon>
        <taxon>Polyporales</taxon>
        <taxon>Laetiporus</taxon>
    </lineage>
</organism>
<feature type="compositionally biased region" description="Polar residues" evidence="5">
    <location>
        <begin position="625"/>
        <end position="641"/>
    </location>
</feature>
<evidence type="ECO:0000256" key="5">
    <source>
        <dbReference type="SAM" id="MobiDB-lite"/>
    </source>
</evidence>
<dbReference type="RefSeq" id="XP_040764955.1">
    <property type="nucleotide sequence ID" value="XM_040908757.1"/>
</dbReference>
<gene>
    <name evidence="6" type="ORF">LAESUDRAFT_725118</name>
</gene>
<feature type="compositionally biased region" description="Low complexity" evidence="5">
    <location>
        <begin position="530"/>
        <end position="539"/>
    </location>
</feature>
<proteinExistence type="predicted"/>
<feature type="region of interest" description="Disordered" evidence="5">
    <location>
        <begin position="140"/>
        <end position="276"/>
    </location>
</feature>
<dbReference type="PANTHER" id="PTHR45093:SF2">
    <property type="entry name" value="LISH DOMAIN-CONTAINING PROTEIN"/>
    <property type="match status" value="1"/>
</dbReference>
<feature type="compositionally biased region" description="Low complexity" evidence="5">
    <location>
        <begin position="367"/>
        <end position="382"/>
    </location>
</feature>
<dbReference type="GO" id="GO:0005634">
    <property type="term" value="C:nucleus"/>
    <property type="evidence" value="ECO:0007669"/>
    <property type="project" value="UniProtKB-SubCell"/>
</dbReference>
<name>A0A165EK15_9APHY</name>
<evidence type="ECO:0000256" key="1">
    <source>
        <dbReference type="ARBA" id="ARBA00004123"/>
    </source>
</evidence>
<feature type="region of interest" description="Disordered" evidence="5">
    <location>
        <begin position="520"/>
        <end position="662"/>
    </location>
</feature>
<feature type="compositionally biased region" description="Low complexity" evidence="5">
    <location>
        <begin position="335"/>
        <end position="351"/>
    </location>
</feature>
<dbReference type="Pfam" id="PF08513">
    <property type="entry name" value="LisH"/>
    <property type="match status" value="1"/>
</dbReference>
<feature type="compositionally biased region" description="Pro residues" evidence="5">
    <location>
        <begin position="643"/>
        <end position="656"/>
    </location>
</feature>
<keyword evidence="4" id="KW-0539">Nucleus</keyword>
<reference evidence="6 7" key="1">
    <citation type="journal article" date="2016" name="Mol. Biol. Evol.">
        <title>Comparative Genomics of Early-Diverging Mushroom-Forming Fungi Provides Insights into the Origins of Lignocellulose Decay Capabilities.</title>
        <authorList>
            <person name="Nagy L.G."/>
            <person name="Riley R."/>
            <person name="Tritt A."/>
            <person name="Adam C."/>
            <person name="Daum C."/>
            <person name="Floudas D."/>
            <person name="Sun H."/>
            <person name="Yadav J.S."/>
            <person name="Pangilinan J."/>
            <person name="Larsson K.H."/>
            <person name="Matsuura K."/>
            <person name="Barry K."/>
            <person name="Labutti K."/>
            <person name="Kuo R."/>
            <person name="Ohm R.A."/>
            <person name="Bhattacharya S.S."/>
            <person name="Shirouzu T."/>
            <person name="Yoshinaga Y."/>
            <person name="Martin F.M."/>
            <person name="Grigoriev I.V."/>
            <person name="Hibbett D.S."/>
        </authorList>
    </citation>
    <scope>NUCLEOTIDE SEQUENCE [LARGE SCALE GENOMIC DNA]</scope>
    <source>
        <strain evidence="6 7">93-53</strain>
    </source>
</reference>
<dbReference type="InterPro" id="IPR006594">
    <property type="entry name" value="LisH"/>
</dbReference>
<keyword evidence="7" id="KW-1185">Reference proteome</keyword>
<evidence type="ECO:0000256" key="2">
    <source>
        <dbReference type="ARBA" id="ARBA00023015"/>
    </source>
</evidence>
<feature type="compositionally biased region" description="Polar residues" evidence="5">
    <location>
        <begin position="140"/>
        <end position="159"/>
    </location>
</feature>
<dbReference type="Proteomes" id="UP000076871">
    <property type="component" value="Unassembled WGS sequence"/>
</dbReference>
<feature type="region of interest" description="Disordered" evidence="5">
    <location>
        <begin position="317"/>
        <end position="458"/>
    </location>
</feature>
<dbReference type="InParanoid" id="A0A165EK15"/>
<feature type="compositionally biased region" description="Low complexity" evidence="5">
    <location>
        <begin position="597"/>
        <end position="614"/>
    </location>
</feature>
<evidence type="ECO:0000256" key="4">
    <source>
        <dbReference type="ARBA" id="ARBA00023242"/>
    </source>
</evidence>
<feature type="compositionally biased region" description="Polar residues" evidence="5">
    <location>
        <begin position="233"/>
        <end position="253"/>
    </location>
</feature>
<accession>A0A165EK15</accession>
<dbReference type="OrthoDB" id="5600002at2759"/>
<dbReference type="EMBL" id="KV427620">
    <property type="protein sequence ID" value="KZT07215.1"/>
    <property type="molecule type" value="Genomic_DNA"/>
</dbReference>
<dbReference type="PROSITE" id="PS50896">
    <property type="entry name" value="LISH"/>
    <property type="match status" value="1"/>
</dbReference>
<dbReference type="AlphaFoldDB" id="A0A165EK15"/>
<feature type="compositionally biased region" description="Low complexity" evidence="5">
    <location>
        <begin position="445"/>
        <end position="454"/>
    </location>
</feature>
<evidence type="ECO:0000313" key="7">
    <source>
        <dbReference type="Proteomes" id="UP000076871"/>
    </source>
</evidence>
<feature type="compositionally biased region" description="Polar residues" evidence="5">
    <location>
        <begin position="192"/>
        <end position="214"/>
    </location>
</feature>
<keyword evidence="3" id="KW-0804">Transcription</keyword>
<dbReference type="STRING" id="1314785.A0A165EK15"/>
<dbReference type="GeneID" id="63825786"/>
<evidence type="ECO:0000313" key="6">
    <source>
        <dbReference type="EMBL" id="KZT07215.1"/>
    </source>
</evidence>
<feature type="compositionally biased region" description="Basic and acidic residues" evidence="5">
    <location>
        <begin position="396"/>
        <end position="407"/>
    </location>
</feature>